<dbReference type="RefSeq" id="WP_247992859.1">
    <property type="nucleotide sequence ID" value="NZ_CP096019.1"/>
</dbReference>
<protein>
    <submittedName>
        <fullName evidence="2">Uncharacterized protein</fullName>
    </submittedName>
</protein>
<feature type="transmembrane region" description="Helical" evidence="1">
    <location>
        <begin position="71"/>
        <end position="93"/>
    </location>
</feature>
<reference evidence="2" key="1">
    <citation type="submission" date="2022-04" db="EMBL/GenBank/DDBJ databases">
        <title>Halocatena sp. nov., isolated from a salt lake.</title>
        <authorList>
            <person name="Cui H.-L."/>
        </authorList>
    </citation>
    <scope>NUCLEOTIDE SEQUENCE</scope>
    <source>
        <strain evidence="2">AD-1</strain>
    </source>
</reference>
<keyword evidence="1" id="KW-1133">Transmembrane helix</keyword>
<evidence type="ECO:0000256" key="1">
    <source>
        <dbReference type="SAM" id="Phobius"/>
    </source>
</evidence>
<feature type="transmembrane region" description="Helical" evidence="1">
    <location>
        <begin position="12"/>
        <end position="35"/>
    </location>
</feature>
<evidence type="ECO:0000313" key="2">
    <source>
        <dbReference type="EMBL" id="UPM42183.1"/>
    </source>
</evidence>
<dbReference type="EMBL" id="CP096019">
    <property type="protein sequence ID" value="UPM42183.1"/>
    <property type="molecule type" value="Genomic_DNA"/>
</dbReference>
<gene>
    <name evidence="2" type="ORF">MW046_09450</name>
</gene>
<organism evidence="2 3">
    <name type="scientific">Halocatena salina</name>
    <dbReference type="NCBI Taxonomy" id="2934340"/>
    <lineage>
        <taxon>Archaea</taxon>
        <taxon>Methanobacteriati</taxon>
        <taxon>Methanobacteriota</taxon>
        <taxon>Stenosarchaea group</taxon>
        <taxon>Halobacteria</taxon>
        <taxon>Halobacteriales</taxon>
        <taxon>Natronomonadaceae</taxon>
        <taxon>Halocatena</taxon>
    </lineage>
</organism>
<proteinExistence type="predicted"/>
<accession>A0A8U0A2D3</accession>
<dbReference type="GeneID" id="71928271"/>
<evidence type="ECO:0000313" key="3">
    <source>
        <dbReference type="Proteomes" id="UP000831768"/>
    </source>
</evidence>
<sequence length="146" mass="16581">MGTTARVAEYSIALWFAMNNVIEIFLQRLVGMAAWAAVPYWLGPTAFDLYVPVIVANLVVLRYPSVSRRRFWVFCLTTKLVSGFFIILLSIAFQPTGPTEISPRQSPLKAITFLGTWSVVAALSYAFVTNDGYRRVFRRFEAQFRV</sequence>
<keyword evidence="3" id="KW-1185">Reference proteome</keyword>
<dbReference type="KEGG" id="haad:MW046_09450"/>
<feature type="transmembrane region" description="Helical" evidence="1">
    <location>
        <begin position="108"/>
        <end position="128"/>
    </location>
</feature>
<keyword evidence="1" id="KW-0812">Transmembrane</keyword>
<keyword evidence="1" id="KW-0472">Membrane</keyword>
<feature type="transmembrane region" description="Helical" evidence="1">
    <location>
        <begin position="41"/>
        <end position="59"/>
    </location>
</feature>
<name>A0A8U0A2D3_9EURY</name>
<dbReference type="AlphaFoldDB" id="A0A8U0A2D3"/>
<dbReference type="Proteomes" id="UP000831768">
    <property type="component" value="Chromosome"/>
</dbReference>